<dbReference type="RefSeq" id="WP_087152169.1">
    <property type="nucleotide sequence ID" value="NZ_VMSO01000001.1"/>
</dbReference>
<protein>
    <submittedName>
        <fullName evidence="3">WecB/TagA/CpsF family glycosyltransferase</fullName>
    </submittedName>
</protein>
<comment type="caution">
    <text evidence="3">The sequence shown here is derived from an EMBL/GenBank/DDBJ whole genome shotgun (WGS) entry which is preliminary data.</text>
</comment>
<keyword evidence="2 3" id="KW-0808">Transferase</keyword>
<reference evidence="3" key="1">
    <citation type="submission" date="2019-07" db="EMBL/GenBank/DDBJ databases">
        <authorList>
            <person name="Wongkuna S."/>
            <person name="Scaria J."/>
        </authorList>
    </citation>
    <scope>NUCLEOTIDE SEQUENCE [LARGE SCALE GENOMIC DNA]</scope>
    <source>
        <strain evidence="3">SW178</strain>
    </source>
</reference>
<dbReference type="InterPro" id="IPR004629">
    <property type="entry name" value="WecG_TagA_CpsF"/>
</dbReference>
<name>A0A5M9I0V1_9FIRM</name>
<keyword evidence="4" id="KW-1185">Reference proteome</keyword>
<evidence type="ECO:0000313" key="3">
    <source>
        <dbReference type="EMBL" id="KAA8502824.1"/>
    </source>
</evidence>
<dbReference type="Pfam" id="PF03808">
    <property type="entry name" value="Glyco_tran_WecG"/>
    <property type="match status" value="1"/>
</dbReference>
<evidence type="ECO:0000256" key="1">
    <source>
        <dbReference type="ARBA" id="ARBA00022676"/>
    </source>
</evidence>
<keyword evidence="1" id="KW-0328">Glycosyltransferase</keyword>
<proteinExistence type="predicted"/>
<evidence type="ECO:0000256" key="2">
    <source>
        <dbReference type="ARBA" id="ARBA00022679"/>
    </source>
</evidence>
<accession>A0A5M9I0V1</accession>
<dbReference type="PANTHER" id="PTHR34136:SF1">
    <property type="entry name" value="UDP-N-ACETYL-D-MANNOSAMINURONIC ACID TRANSFERASE"/>
    <property type="match status" value="1"/>
</dbReference>
<dbReference type="PANTHER" id="PTHR34136">
    <property type="match status" value="1"/>
</dbReference>
<dbReference type="GO" id="GO:0016758">
    <property type="term" value="F:hexosyltransferase activity"/>
    <property type="evidence" value="ECO:0007669"/>
    <property type="project" value="TreeGrafter"/>
</dbReference>
<gene>
    <name evidence="3" type="ORF">FNY66_00730</name>
</gene>
<evidence type="ECO:0000313" key="4">
    <source>
        <dbReference type="Proteomes" id="UP000322025"/>
    </source>
</evidence>
<dbReference type="EMBL" id="VMSO01000001">
    <property type="protein sequence ID" value="KAA8502824.1"/>
    <property type="molecule type" value="Genomic_DNA"/>
</dbReference>
<dbReference type="OrthoDB" id="1770743at2"/>
<organism evidence="3 4">
    <name type="scientific">Mediterraneibacter catenae</name>
    <dbReference type="NCBI Taxonomy" id="2594882"/>
    <lineage>
        <taxon>Bacteria</taxon>
        <taxon>Bacillati</taxon>
        <taxon>Bacillota</taxon>
        <taxon>Clostridia</taxon>
        <taxon>Lachnospirales</taxon>
        <taxon>Lachnospiraceae</taxon>
        <taxon>Mediterraneibacter</taxon>
    </lineage>
</organism>
<sequence>MEEKIKVLGVEMNCLTAKETMVLAMQFMENDPVDTIEMMTMDSLMNNQDDEAWISQAGDFKLVLPGESEILEAAEVRDRVKLKETENRTFLKMFMKYLQKNQKRVYLLADTEEAISKAEGAIRRYNRGIRLTGHACLNRDDNREEEVVNDINGTETDCVLSVLTPPYQESFISRNRTLINAKLWFGCGPMLSRSYDDRKVLQQIRHFFRKTMFRRQVEKQQKEK</sequence>
<dbReference type="Proteomes" id="UP000322025">
    <property type="component" value="Unassembled WGS sequence"/>
</dbReference>
<dbReference type="AlphaFoldDB" id="A0A5M9I0V1"/>